<evidence type="ECO:0000313" key="2">
    <source>
        <dbReference type="Proteomes" id="UP000000763"/>
    </source>
</evidence>
<gene>
    <name evidence="1" type="primary">P0649C11.11</name>
</gene>
<organism evidence="1 2">
    <name type="scientific">Oryza sativa subsp. japonica</name>
    <name type="common">Rice</name>
    <dbReference type="NCBI Taxonomy" id="39947"/>
    <lineage>
        <taxon>Eukaryota</taxon>
        <taxon>Viridiplantae</taxon>
        <taxon>Streptophyta</taxon>
        <taxon>Embryophyta</taxon>
        <taxon>Tracheophyta</taxon>
        <taxon>Spermatophyta</taxon>
        <taxon>Magnoliopsida</taxon>
        <taxon>Liliopsida</taxon>
        <taxon>Poales</taxon>
        <taxon>Poaceae</taxon>
        <taxon>BOP clade</taxon>
        <taxon>Oryzoideae</taxon>
        <taxon>Oryzeae</taxon>
        <taxon>Oryzinae</taxon>
        <taxon>Oryza</taxon>
        <taxon>Oryza sativa</taxon>
    </lineage>
</organism>
<reference evidence="2" key="1">
    <citation type="journal article" date="2005" name="Nature">
        <title>The map-based sequence of the rice genome.</title>
        <authorList>
            <consortium name="International rice genome sequencing project (IRGSP)"/>
            <person name="Matsumoto T."/>
            <person name="Wu J."/>
            <person name="Kanamori H."/>
            <person name="Katayose Y."/>
            <person name="Fujisawa M."/>
            <person name="Namiki N."/>
            <person name="Mizuno H."/>
            <person name="Yamamoto K."/>
            <person name="Antonio B.A."/>
            <person name="Baba T."/>
            <person name="Sakata K."/>
            <person name="Nagamura Y."/>
            <person name="Aoki H."/>
            <person name="Arikawa K."/>
            <person name="Arita K."/>
            <person name="Bito T."/>
            <person name="Chiden Y."/>
            <person name="Fujitsuka N."/>
            <person name="Fukunaka R."/>
            <person name="Hamada M."/>
            <person name="Harada C."/>
            <person name="Hayashi A."/>
            <person name="Hijishita S."/>
            <person name="Honda M."/>
            <person name="Hosokawa S."/>
            <person name="Ichikawa Y."/>
            <person name="Idonuma A."/>
            <person name="Iijima M."/>
            <person name="Ikeda M."/>
            <person name="Ikeno M."/>
            <person name="Ito K."/>
            <person name="Ito S."/>
            <person name="Ito T."/>
            <person name="Ito Y."/>
            <person name="Ito Y."/>
            <person name="Iwabuchi A."/>
            <person name="Kamiya K."/>
            <person name="Karasawa W."/>
            <person name="Kurita K."/>
            <person name="Katagiri S."/>
            <person name="Kikuta A."/>
            <person name="Kobayashi H."/>
            <person name="Kobayashi N."/>
            <person name="Machita K."/>
            <person name="Maehara T."/>
            <person name="Masukawa M."/>
            <person name="Mizubayashi T."/>
            <person name="Mukai Y."/>
            <person name="Nagasaki H."/>
            <person name="Nagata Y."/>
            <person name="Naito S."/>
            <person name="Nakashima M."/>
            <person name="Nakama Y."/>
            <person name="Nakamichi Y."/>
            <person name="Nakamura M."/>
            <person name="Meguro A."/>
            <person name="Negishi M."/>
            <person name="Ohta I."/>
            <person name="Ohta T."/>
            <person name="Okamoto M."/>
            <person name="Ono N."/>
            <person name="Saji S."/>
            <person name="Sakaguchi M."/>
            <person name="Sakai K."/>
            <person name="Shibata M."/>
            <person name="Shimokawa T."/>
            <person name="Song J."/>
            <person name="Takazaki Y."/>
            <person name="Terasawa K."/>
            <person name="Tsugane M."/>
            <person name="Tsuji K."/>
            <person name="Ueda S."/>
            <person name="Waki K."/>
            <person name="Yamagata H."/>
            <person name="Yamamoto M."/>
            <person name="Yamamoto S."/>
            <person name="Yamane H."/>
            <person name="Yoshiki S."/>
            <person name="Yoshihara R."/>
            <person name="Yukawa K."/>
            <person name="Zhong H."/>
            <person name="Yano M."/>
            <person name="Yuan Q."/>
            <person name="Ouyang S."/>
            <person name="Liu J."/>
            <person name="Jones K.M."/>
            <person name="Gansberger K."/>
            <person name="Moffat K."/>
            <person name="Hill J."/>
            <person name="Bera J."/>
            <person name="Fadrosh D."/>
            <person name="Jin S."/>
            <person name="Johri S."/>
            <person name="Kim M."/>
            <person name="Overton L."/>
            <person name="Reardon M."/>
            <person name="Tsitrin T."/>
            <person name="Vuong H."/>
            <person name="Weaver B."/>
            <person name="Ciecko A."/>
            <person name="Tallon L."/>
            <person name="Jackson J."/>
            <person name="Pai G."/>
            <person name="Aken S.V."/>
            <person name="Utterback T."/>
            <person name="Reidmuller S."/>
            <person name="Feldblyum T."/>
            <person name="Hsiao J."/>
            <person name="Zismann V."/>
            <person name="Iobst S."/>
            <person name="de Vazeille A.R."/>
            <person name="Buell C.R."/>
            <person name="Ying K."/>
            <person name="Li Y."/>
            <person name="Lu T."/>
            <person name="Huang Y."/>
            <person name="Zhao Q."/>
            <person name="Feng Q."/>
            <person name="Zhang L."/>
            <person name="Zhu J."/>
            <person name="Weng Q."/>
            <person name="Mu J."/>
            <person name="Lu Y."/>
            <person name="Fan D."/>
            <person name="Liu Y."/>
            <person name="Guan J."/>
            <person name="Zhang Y."/>
            <person name="Yu S."/>
            <person name="Liu X."/>
            <person name="Zhang Y."/>
            <person name="Hong G."/>
            <person name="Han B."/>
            <person name="Choisne N."/>
            <person name="Demange N."/>
            <person name="Orjeda G."/>
            <person name="Samain S."/>
            <person name="Cattolico L."/>
            <person name="Pelletier E."/>
            <person name="Couloux A."/>
            <person name="Segurens B."/>
            <person name="Wincker P."/>
            <person name="D'Hont A."/>
            <person name="Scarpelli C."/>
            <person name="Weissenbach J."/>
            <person name="Salanoubat M."/>
            <person name="Quetier F."/>
            <person name="Yu Y."/>
            <person name="Kim H.R."/>
            <person name="Rambo T."/>
            <person name="Currie J."/>
            <person name="Collura K."/>
            <person name="Luo M."/>
            <person name="Yang T."/>
            <person name="Ammiraju J.S.S."/>
            <person name="Engler F."/>
            <person name="Soderlund C."/>
            <person name="Wing R.A."/>
            <person name="Palmer L.E."/>
            <person name="de la Bastide M."/>
            <person name="Spiegel L."/>
            <person name="Nascimento L."/>
            <person name="Zutavern T."/>
            <person name="O'Shaughnessy A."/>
            <person name="Dike S."/>
            <person name="Dedhia N."/>
            <person name="Preston R."/>
            <person name="Balija V."/>
            <person name="McCombie W.R."/>
            <person name="Chow T."/>
            <person name="Chen H."/>
            <person name="Chung M."/>
            <person name="Chen C."/>
            <person name="Shaw J."/>
            <person name="Wu H."/>
            <person name="Hsiao K."/>
            <person name="Chao Y."/>
            <person name="Chu M."/>
            <person name="Cheng C."/>
            <person name="Hour A."/>
            <person name="Lee P."/>
            <person name="Lin S."/>
            <person name="Lin Y."/>
            <person name="Liou J."/>
            <person name="Liu S."/>
            <person name="Hsing Y."/>
            <person name="Raghuvanshi S."/>
            <person name="Mohanty A."/>
            <person name="Bharti A.K."/>
            <person name="Gaur A."/>
            <person name="Gupta V."/>
            <person name="Kumar D."/>
            <person name="Ravi V."/>
            <person name="Vij S."/>
            <person name="Kapur A."/>
            <person name="Khurana P."/>
            <person name="Khurana P."/>
            <person name="Khurana J.P."/>
            <person name="Tyagi A.K."/>
            <person name="Gaikwad K."/>
            <person name="Singh A."/>
            <person name="Dalal V."/>
            <person name="Srivastava S."/>
            <person name="Dixit A."/>
            <person name="Pal A.K."/>
            <person name="Ghazi I.A."/>
            <person name="Yadav M."/>
            <person name="Pandit A."/>
            <person name="Bhargava A."/>
            <person name="Sureshbabu K."/>
            <person name="Batra K."/>
            <person name="Sharma T.R."/>
            <person name="Mohapatra T."/>
            <person name="Singh N.K."/>
            <person name="Messing J."/>
            <person name="Nelson A.B."/>
            <person name="Fuks G."/>
            <person name="Kavchok S."/>
            <person name="Keizer G."/>
            <person name="Linton E."/>
            <person name="Llaca V."/>
            <person name="Song R."/>
            <person name="Tanyolac B."/>
            <person name="Young S."/>
            <person name="Ho-Il K."/>
            <person name="Hahn J.H."/>
            <person name="Sangsakoo G."/>
            <person name="Vanavichit A."/>
            <person name="de Mattos Luiz.A.T."/>
            <person name="Zimmer P.D."/>
            <person name="Malone G."/>
            <person name="Dellagostin O."/>
            <person name="de Oliveira A.C."/>
            <person name="Bevan M."/>
            <person name="Bancroft I."/>
            <person name="Minx P."/>
            <person name="Cordum H."/>
            <person name="Wilson R."/>
            <person name="Cheng Z."/>
            <person name="Jin W."/>
            <person name="Jiang J."/>
            <person name="Leong S.A."/>
            <person name="Iwama H."/>
            <person name="Gojobori T."/>
            <person name="Itoh T."/>
            <person name="Niimura Y."/>
            <person name="Fujii Y."/>
            <person name="Habara T."/>
            <person name="Sakai H."/>
            <person name="Sato Y."/>
            <person name="Wilson G."/>
            <person name="Kumar K."/>
            <person name="McCouch S."/>
            <person name="Juretic N."/>
            <person name="Hoen D."/>
            <person name="Wright S."/>
            <person name="Bruskiewich R."/>
            <person name="Bureau T."/>
            <person name="Miyao A."/>
            <person name="Hirochika H."/>
            <person name="Nishikawa T."/>
            <person name="Kadowaki K."/>
            <person name="Sugiura M."/>
            <person name="Burr B."/>
            <person name="Sasaki T."/>
        </authorList>
    </citation>
    <scope>NUCLEOTIDE SEQUENCE [LARGE SCALE GENOMIC DNA]</scope>
    <source>
        <strain evidence="2">cv. Nipponbare</strain>
    </source>
</reference>
<name>A0A0P0WVW2_ORYSJ</name>
<dbReference type="EMBL" id="AP005659">
    <property type="protein sequence ID" value="BAD69102.1"/>
    <property type="molecule type" value="Genomic_DNA"/>
</dbReference>
<dbReference type="AlphaFoldDB" id="A0A0P0WVW2"/>
<sequence length="103" mass="11872">MDYIRRITLLPNLYALLTNGVQNDLLSMVEAATFQAHFWLNPNWSLGGWSCMTSEITMPLFVAMGERTWIMPLSLYSELAENWLAVDRVRHRPQLCRCDGDHG</sequence>
<evidence type="ECO:0000313" key="1">
    <source>
        <dbReference type="EMBL" id="BAD69102.1"/>
    </source>
</evidence>
<reference evidence="2" key="2">
    <citation type="journal article" date="2008" name="Nucleic Acids Res.">
        <title>The rice annotation project database (RAP-DB): 2008 update.</title>
        <authorList>
            <consortium name="The rice annotation project (RAP)"/>
        </authorList>
    </citation>
    <scope>GENOME REANNOTATION</scope>
    <source>
        <strain evidence="2">cv. Nipponbare</strain>
    </source>
</reference>
<protein>
    <submittedName>
        <fullName evidence="1">Uncharacterized protein</fullName>
    </submittedName>
</protein>
<dbReference type="Proteomes" id="UP000000763">
    <property type="component" value="Chromosome 6"/>
</dbReference>
<accession>A0A0P0WVW2</accession>
<proteinExistence type="predicted"/>